<name>A0AA47NAF4_MERPO</name>
<dbReference type="Proteomes" id="UP001174136">
    <property type="component" value="Unassembled WGS sequence"/>
</dbReference>
<accession>A0AA47NAF4</accession>
<proteinExistence type="predicted"/>
<evidence type="ECO:0000313" key="3">
    <source>
        <dbReference type="Proteomes" id="UP001174136"/>
    </source>
</evidence>
<gene>
    <name evidence="2" type="ORF">N1851_003428</name>
</gene>
<evidence type="ECO:0000256" key="1">
    <source>
        <dbReference type="SAM" id="MobiDB-lite"/>
    </source>
</evidence>
<sequence>MCLRVLLSVRRICSYLRKILDKKKIHECHNLRKIFVNYSANRKKADARKTGGGPAPPPLTEAEELALSHNIGRPVAEGIPGGSSSSESTPQDLLDGSDRFISRENDKHG</sequence>
<reference evidence="2" key="1">
    <citation type="journal article" date="2023" name="Front. Mar. Sci.">
        <title>A new Merluccius polli reference genome to investigate the effects of global change in West African waters.</title>
        <authorList>
            <person name="Mateo J.L."/>
            <person name="Blanco-Fernandez C."/>
            <person name="Garcia-Vazquez E."/>
            <person name="Machado-Schiaffino G."/>
        </authorList>
    </citation>
    <scope>NUCLEOTIDE SEQUENCE</scope>
    <source>
        <strain evidence="2">C29</strain>
        <tissue evidence="2">Fin</tissue>
    </source>
</reference>
<dbReference type="EMBL" id="JAOPHQ010000480">
    <property type="protein sequence ID" value="KAK0154472.1"/>
    <property type="molecule type" value="Genomic_DNA"/>
</dbReference>
<feature type="region of interest" description="Disordered" evidence="1">
    <location>
        <begin position="70"/>
        <end position="109"/>
    </location>
</feature>
<evidence type="ECO:0000313" key="2">
    <source>
        <dbReference type="EMBL" id="KAK0154472.1"/>
    </source>
</evidence>
<comment type="caution">
    <text evidence="2">The sequence shown here is derived from an EMBL/GenBank/DDBJ whole genome shotgun (WGS) entry which is preliminary data.</text>
</comment>
<dbReference type="AlphaFoldDB" id="A0AA47NAF4"/>
<feature type="compositionally biased region" description="Basic and acidic residues" evidence="1">
    <location>
        <begin position="96"/>
        <end position="109"/>
    </location>
</feature>
<protein>
    <submittedName>
        <fullName evidence="2">Uncharacterized protein</fullName>
    </submittedName>
</protein>
<organism evidence="2 3">
    <name type="scientific">Merluccius polli</name>
    <name type="common">Benguela hake</name>
    <name type="synonym">Merluccius cadenati</name>
    <dbReference type="NCBI Taxonomy" id="89951"/>
    <lineage>
        <taxon>Eukaryota</taxon>
        <taxon>Metazoa</taxon>
        <taxon>Chordata</taxon>
        <taxon>Craniata</taxon>
        <taxon>Vertebrata</taxon>
        <taxon>Euteleostomi</taxon>
        <taxon>Actinopterygii</taxon>
        <taxon>Neopterygii</taxon>
        <taxon>Teleostei</taxon>
        <taxon>Neoteleostei</taxon>
        <taxon>Acanthomorphata</taxon>
        <taxon>Zeiogadaria</taxon>
        <taxon>Gadariae</taxon>
        <taxon>Gadiformes</taxon>
        <taxon>Gadoidei</taxon>
        <taxon>Merlucciidae</taxon>
        <taxon>Merluccius</taxon>
    </lineage>
</organism>
<keyword evidence="3" id="KW-1185">Reference proteome</keyword>